<reference evidence="5" key="1">
    <citation type="journal article" date="2019" name="Toxins">
        <title>Detection of Abrin-Like and Prepropulchellin-Like Toxin Genes and Transcripts Using Whole Genome Sequencing and Full-Length Transcript Sequencing of Abrus precatorius.</title>
        <authorList>
            <person name="Hovde B.T."/>
            <person name="Daligault H.E."/>
            <person name="Hanschen E.R."/>
            <person name="Kunde Y.A."/>
            <person name="Johnson M.B."/>
            <person name="Starkenburg S.R."/>
            <person name="Johnson S.L."/>
        </authorList>
    </citation>
    <scope>NUCLEOTIDE SEQUENCE [LARGE SCALE GENOMIC DNA]</scope>
</reference>
<dbReference type="PANTHER" id="PTHR33067">
    <property type="entry name" value="RNA-DIRECTED DNA POLYMERASE-RELATED"/>
    <property type="match status" value="1"/>
</dbReference>
<protein>
    <submittedName>
        <fullName evidence="6">30S ribosomal protein S7, plastid-like</fullName>
    </submittedName>
</protein>
<dbReference type="GO" id="GO:1990904">
    <property type="term" value="C:ribonucleoprotein complex"/>
    <property type="evidence" value="ECO:0007669"/>
    <property type="project" value="UniProtKB-KW"/>
</dbReference>
<keyword evidence="2" id="KW-0689">Ribosomal protein</keyword>
<dbReference type="KEGG" id="aprc:113862255"/>
<dbReference type="PANTHER" id="PTHR33067:SF9">
    <property type="entry name" value="RNA-DIRECTED DNA POLYMERASE"/>
    <property type="match status" value="1"/>
</dbReference>
<evidence type="ECO:0000313" key="6">
    <source>
        <dbReference type="RefSeq" id="XP_027351150.1"/>
    </source>
</evidence>
<keyword evidence="3" id="KW-0687">Ribonucleoprotein</keyword>
<comment type="similarity">
    <text evidence="1">Belongs to the universal ribosomal protein uS7 family.</text>
</comment>
<evidence type="ECO:0000313" key="5">
    <source>
        <dbReference type="Proteomes" id="UP000694853"/>
    </source>
</evidence>
<dbReference type="Pfam" id="PF00177">
    <property type="entry name" value="Ribosomal_S7"/>
    <property type="match status" value="1"/>
</dbReference>
<sequence>MDKFIFPANFVVLDMEDDDDVSIILGKLFLAIVRAIIDVQEGMSTLRSTKGKALAIRWLLGASRKRPGRDMTFKLSSELLDLVKGSGNAIREKEKTHRIAEANRAFAHFR</sequence>
<dbReference type="GeneID" id="113862255"/>
<gene>
    <name evidence="6" type="primary">LOC113862255</name>
</gene>
<dbReference type="GO" id="GO:0005840">
    <property type="term" value="C:ribosome"/>
    <property type="evidence" value="ECO:0007669"/>
    <property type="project" value="UniProtKB-KW"/>
</dbReference>
<evidence type="ECO:0000259" key="4">
    <source>
        <dbReference type="Pfam" id="PF00177"/>
    </source>
</evidence>
<name>A0A8B8L4N0_ABRPR</name>
<dbReference type="SUPFAM" id="SSF47973">
    <property type="entry name" value="Ribosomal protein S7"/>
    <property type="match status" value="1"/>
</dbReference>
<reference evidence="6" key="2">
    <citation type="submission" date="2025-08" db="UniProtKB">
        <authorList>
            <consortium name="RefSeq"/>
        </authorList>
    </citation>
    <scope>IDENTIFICATION</scope>
    <source>
        <tissue evidence="6">Young leaves</tissue>
    </source>
</reference>
<evidence type="ECO:0000256" key="2">
    <source>
        <dbReference type="ARBA" id="ARBA00022980"/>
    </source>
</evidence>
<evidence type="ECO:0000256" key="1">
    <source>
        <dbReference type="ARBA" id="ARBA00007151"/>
    </source>
</evidence>
<dbReference type="Proteomes" id="UP000694853">
    <property type="component" value="Unplaced"/>
</dbReference>
<dbReference type="OrthoDB" id="35139at2759"/>
<dbReference type="AlphaFoldDB" id="A0A8B8L4N0"/>
<keyword evidence="5" id="KW-1185">Reference proteome</keyword>
<dbReference type="RefSeq" id="XP_027351150.1">
    <property type="nucleotide sequence ID" value="XM_027495349.1"/>
</dbReference>
<dbReference type="InterPro" id="IPR023798">
    <property type="entry name" value="Ribosomal_uS7_dom"/>
</dbReference>
<evidence type="ECO:0000256" key="3">
    <source>
        <dbReference type="ARBA" id="ARBA00023274"/>
    </source>
</evidence>
<organism evidence="5 6">
    <name type="scientific">Abrus precatorius</name>
    <name type="common">Indian licorice</name>
    <name type="synonym">Glycine abrus</name>
    <dbReference type="NCBI Taxonomy" id="3816"/>
    <lineage>
        <taxon>Eukaryota</taxon>
        <taxon>Viridiplantae</taxon>
        <taxon>Streptophyta</taxon>
        <taxon>Embryophyta</taxon>
        <taxon>Tracheophyta</taxon>
        <taxon>Spermatophyta</taxon>
        <taxon>Magnoliopsida</taxon>
        <taxon>eudicotyledons</taxon>
        <taxon>Gunneridae</taxon>
        <taxon>Pentapetalae</taxon>
        <taxon>rosids</taxon>
        <taxon>fabids</taxon>
        <taxon>Fabales</taxon>
        <taxon>Fabaceae</taxon>
        <taxon>Papilionoideae</taxon>
        <taxon>50 kb inversion clade</taxon>
        <taxon>NPAAA clade</taxon>
        <taxon>indigoferoid/millettioid clade</taxon>
        <taxon>Abreae</taxon>
        <taxon>Abrus</taxon>
    </lineage>
</organism>
<proteinExistence type="inferred from homology"/>
<accession>A0A8B8L4N0</accession>
<dbReference type="Gene3D" id="1.10.455.10">
    <property type="entry name" value="Ribosomal protein S7 domain"/>
    <property type="match status" value="1"/>
</dbReference>
<feature type="domain" description="Small ribosomal subunit protein uS7" evidence="4">
    <location>
        <begin position="46"/>
        <end position="104"/>
    </location>
</feature>
<dbReference type="InterPro" id="IPR036823">
    <property type="entry name" value="Ribosomal_uS7_dom_sf"/>
</dbReference>